<dbReference type="AlphaFoldDB" id="A0A4Z1D1B8"/>
<keyword evidence="2 6" id="KW-0812">Transmembrane</keyword>
<dbReference type="PANTHER" id="PTHR42770">
    <property type="entry name" value="AMINO ACID TRANSPORTER-RELATED"/>
    <property type="match status" value="1"/>
</dbReference>
<feature type="transmembrane region" description="Helical" evidence="6">
    <location>
        <begin position="152"/>
        <end position="173"/>
    </location>
</feature>
<evidence type="ECO:0000256" key="4">
    <source>
        <dbReference type="ARBA" id="ARBA00023136"/>
    </source>
</evidence>
<feature type="transmembrane region" description="Helical" evidence="6">
    <location>
        <begin position="385"/>
        <end position="403"/>
    </location>
</feature>
<feature type="transmembrane region" description="Helical" evidence="6">
    <location>
        <begin position="49"/>
        <end position="67"/>
    </location>
</feature>
<dbReference type="Pfam" id="PF00324">
    <property type="entry name" value="AA_permease"/>
    <property type="match status" value="1"/>
</dbReference>
<evidence type="ECO:0000256" key="3">
    <source>
        <dbReference type="ARBA" id="ARBA00022989"/>
    </source>
</evidence>
<keyword evidence="4 6" id="KW-0472">Membrane</keyword>
<feature type="transmembrane region" description="Helical" evidence="6">
    <location>
        <begin position="185"/>
        <end position="209"/>
    </location>
</feature>
<feature type="transmembrane region" description="Helical" evidence="6">
    <location>
        <begin position="125"/>
        <end position="145"/>
    </location>
</feature>
<comment type="caution">
    <text evidence="8">The sequence shown here is derived from an EMBL/GenBank/DDBJ whole genome shotgun (WGS) entry which is preliminary data.</text>
</comment>
<dbReference type="PIRSF" id="PIRSF006060">
    <property type="entry name" value="AA_transporter"/>
    <property type="match status" value="1"/>
</dbReference>
<feature type="transmembrane region" description="Helical" evidence="6">
    <location>
        <begin position="88"/>
        <end position="113"/>
    </location>
</feature>
<dbReference type="Proteomes" id="UP000298513">
    <property type="component" value="Unassembled WGS sequence"/>
</dbReference>
<accession>A0A4Z1D1B8</accession>
<feature type="transmembrane region" description="Helical" evidence="6">
    <location>
        <begin position="352"/>
        <end position="373"/>
    </location>
</feature>
<feature type="region of interest" description="Disordered" evidence="5">
    <location>
        <begin position="438"/>
        <end position="461"/>
    </location>
</feature>
<evidence type="ECO:0000259" key="7">
    <source>
        <dbReference type="Pfam" id="PF00324"/>
    </source>
</evidence>
<keyword evidence="9" id="KW-1185">Reference proteome</keyword>
<evidence type="ECO:0000313" key="8">
    <source>
        <dbReference type="EMBL" id="TGN75365.1"/>
    </source>
</evidence>
<dbReference type="GO" id="GO:0016020">
    <property type="term" value="C:membrane"/>
    <property type="evidence" value="ECO:0007669"/>
    <property type="project" value="UniProtKB-SubCell"/>
</dbReference>
<feature type="transmembrane region" description="Helical" evidence="6">
    <location>
        <begin position="282"/>
        <end position="304"/>
    </location>
</feature>
<reference evidence="8 9" key="1">
    <citation type="submission" date="2019-04" db="EMBL/GenBank/DDBJ databases">
        <title>Streptomyces sp. nov. Bv016 isolated from bark of Buahinia variegata.</title>
        <authorList>
            <person name="Kanchanasin P."/>
            <person name="Tanasupawat S."/>
            <person name="Yuki M."/>
            <person name="Kudo T."/>
        </authorList>
    </citation>
    <scope>NUCLEOTIDE SEQUENCE [LARGE SCALE GENOMIC DNA]</scope>
    <source>
        <strain evidence="8 9">JCM 4765</strain>
    </source>
</reference>
<evidence type="ECO:0000256" key="5">
    <source>
        <dbReference type="SAM" id="MobiDB-lite"/>
    </source>
</evidence>
<feature type="transmembrane region" description="Helical" evidence="6">
    <location>
        <begin position="12"/>
        <end position="37"/>
    </location>
</feature>
<feature type="transmembrane region" description="Helical" evidence="6">
    <location>
        <begin position="324"/>
        <end position="346"/>
    </location>
</feature>
<organism evidence="8 9">
    <name type="scientific">Streptomyces griseoluteus</name>
    <dbReference type="NCBI Taxonomy" id="29306"/>
    <lineage>
        <taxon>Bacteria</taxon>
        <taxon>Bacillati</taxon>
        <taxon>Actinomycetota</taxon>
        <taxon>Actinomycetes</taxon>
        <taxon>Kitasatosporales</taxon>
        <taxon>Streptomycetaceae</taxon>
        <taxon>Streptomyces</taxon>
    </lineage>
</organism>
<evidence type="ECO:0000256" key="2">
    <source>
        <dbReference type="ARBA" id="ARBA00022692"/>
    </source>
</evidence>
<proteinExistence type="predicted"/>
<feature type="domain" description="Amino acid permease/ SLC12A" evidence="7">
    <location>
        <begin position="21"/>
        <end position="370"/>
    </location>
</feature>
<comment type="subcellular location">
    <subcellularLocation>
        <location evidence="1">Membrane</location>
        <topology evidence="1">Multi-pass membrane protein</topology>
    </subcellularLocation>
</comment>
<evidence type="ECO:0000313" key="9">
    <source>
        <dbReference type="Proteomes" id="UP000298513"/>
    </source>
</evidence>
<gene>
    <name evidence="8" type="ORF">E5082_29350</name>
</gene>
<dbReference type="PANTHER" id="PTHR42770:SF8">
    <property type="entry name" value="PUTRESCINE IMPORTER PUUP"/>
    <property type="match status" value="1"/>
</dbReference>
<name>A0A4Z1D1B8_STRGP</name>
<protein>
    <submittedName>
        <fullName evidence="8">APC family permease</fullName>
    </submittedName>
</protein>
<dbReference type="GO" id="GO:0055085">
    <property type="term" value="P:transmembrane transport"/>
    <property type="evidence" value="ECO:0007669"/>
    <property type="project" value="InterPro"/>
</dbReference>
<evidence type="ECO:0000256" key="6">
    <source>
        <dbReference type="SAM" id="Phobius"/>
    </source>
</evidence>
<dbReference type="EMBL" id="SRRU01000013">
    <property type="protein sequence ID" value="TGN75365.1"/>
    <property type="molecule type" value="Genomic_DNA"/>
</dbReference>
<sequence>MTDQPTRMRGDLGLLSVVAFGIAYMAPAVVISIFGVIAATSKGAAPTAYAIATGAMLLTGLSYAKMAKVHPSSGSVYTYARKELDSRLGFLAGWALLLDYLFLPMVAWLIQAIYLHAQFPAVPEWAWLVINVVLATLINVVGLKVADRINRVLLLGVTAVLVVLAALCVHYGLGHGGTSSAGHAFWNHATSFSAVTAAAAVAAYAFLGFDAVSTLSEEVRDPRRTIPRSIILTVLTGGGIFIVISFLMQWAHPGGSFPDQDSAGYLLSTTVGGKTFADVANIVGMLGGFASCVAIQASTSRLMFVMGRDGALPRQVFGRLHRKLLTPVVNVLIIGAVGLLAMNLSLADATSFINFGAFLGFTLVNVCVIAYAVRQWRSGTRHSPVRYLFLPAVGAAVDVYLITQLGGTAVRLGLGWLVIGIVWLGVITKGFRRPAPEMRLDSDEASGPTEPEASGPLLPTA</sequence>
<feature type="transmembrane region" description="Helical" evidence="6">
    <location>
        <begin position="409"/>
        <end position="431"/>
    </location>
</feature>
<dbReference type="Gene3D" id="1.20.1740.10">
    <property type="entry name" value="Amino acid/polyamine transporter I"/>
    <property type="match status" value="1"/>
</dbReference>
<dbReference type="InterPro" id="IPR050367">
    <property type="entry name" value="APC_superfamily"/>
</dbReference>
<dbReference type="InterPro" id="IPR004841">
    <property type="entry name" value="AA-permease/SLC12A_dom"/>
</dbReference>
<keyword evidence="3 6" id="KW-1133">Transmembrane helix</keyword>
<feature type="transmembrane region" description="Helical" evidence="6">
    <location>
        <begin position="230"/>
        <end position="251"/>
    </location>
</feature>
<evidence type="ECO:0000256" key="1">
    <source>
        <dbReference type="ARBA" id="ARBA00004141"/>
    </source>
</evidence>